<comment type="caution">
    <text evidence="1">The sequence shown here is derived from an EMBL/GenBank/DDBJ whole genome shotgun (WGS) entry which is preliminary data.</text>
</comment>
<dbReference type="EMBL" id="BGZK01000976">
    <property type="protein sequence ID" value="GBP67216.1"/>
    <property type="molecule type" value="Genomic_DNA"/>
</dbReference>
<gene>
    <name evidence="1" type="ORF">EVAR_47777_1</name>
</gene>
<reference evidence="1 2" key="1">
    <citation type="journal article" date="2019" name="Commun. Biol.">
        <title>The bagworm genome reveals a unique fibroin gene that provides high tensile strength.</title>
        <authorList>
            <person name="Kono N."/>
            <person name="Nakamura H."/>
            <person name="Ohtoshi R."/>
            <person name="Tomita M."/>
            <person name="Numata K."/>
            <person name="Arakawa K."/>
        </authorList>
    </citation>
    <scope>NUCLEOTIDE SEQUENCE [LARGE SCALE GENOMIC DNA]</scope>
</reference>
<sequence>MEIGKLARSSFGDLPESIAPSLEGTWLIQRWRRGLGSYMYNGHNKLGSALPITIFESNISKSRVRRIVIYLVSACVARGHHWPSIETSPQRHDVIQISDDSPPDVADMWI</sequence>
<keyword evidence="2" id="KW-1185">Reference proteome</keyword>
<evidence type="ECO:0000313" key="1">
    <source>
        <dbReference type="EMBL" id="GBP67216.1"/>
    </source>
</evidence>
<name>A0A4C1XTB9_EUMVA</name>
<organism evidence="1 2">
    <name type="scientific">Eumeta variegata</name>
    <name type="common">Bagworm moth</name>
    <name type="synonym">Eumeta japonica</name>
    <dbReference type="NCBI Taxonomy" id="151549"/>
    <lineage>
        <taxon>Eukaryota</taxon>
        <taxon>Metazoa</taxon>
        <taxon>Ecdysozoa</taxon>
        <taxon>Arthropoda</taxon>
        <taxon>Hexapoda</taxon>
        <taxon>Insecta</taxon>
        <taxon>Pterygota</taxon>
        <taxon>Neoptera</taxon>
        <taxon>Endopterygota</taxon>
        <taxon>Lepidoptera</taxon>
        <taxon>Glossata</taxon>
        <taxon>Ditrysia</taxon>
        <taxon>Tineoidea</taxon>
        <taxon>Psychidae</taxon>
        <taxon>Oiketicinae</taxon>
        <taxon>Eumeta</taxon>
    </lineage>
</organism>
<dbReference type="Proteomes" id="UP000299102">
    <property type="component" value="Unassembled WGS sequence"/>
</dbReference>
<proteinExistence type="predicted"/>
<evidence type="ECO:0000313" key="2">
    <source>
        <dbReference type="Proteomes" id="UP000299102"/>
    </source>
</evidence>
<protein>
    <submittedName>
        <fullName evidence="1">Uncharacterized protein</fullName>
    </submittedName>
</protein>
<dbReference type="AlphaFoldDB" id="A0A4C1XTB9"/>
<accession>A0A4C1XTB9</accession>